<dbReference type="AlphaFoldDB" id="A0A7I7T0F2"/>
<name>A0A7I7T0F2_9MYCO</name>
<sequence length="391" mass="42265">MNTWSIVATSQPPERIAAERWFLTRGLSSVLTNRARWRRLWPRSAPALSAFATVMVSTVLVKLAGATTYQQTDDDNPSAAQWVLIAIVAGVIPVALLVGKTVGRITEDRRRAAAAVAAIVVALVCDVFNGPTSHPLADVGSTIFAVITLLGLNGLGIGAVLGWAGRLTGEHLASVGGLFARALPVVLLTVLVFFNGPVWSMAATITRERLLAVALFMTSIAVIFLYTGIVERIQPLLGSTTLREGDQQQLVGTPFETMPDPPSGFPLRTLERINVIFVVVASAVAQIASVALVTMMIFLIMGLLALTPDLMADWTHHGPETSAWLGITIPIPPALLHVTMFLGALTFMYISALSVNDKRYRTQFLDPLFDKLRLTLVARNRYRQYIAAGAR</sequence>
<feature type="transmembrane region" description="Helical" evidence="1">
    <location>
        <begin position="175"/>
        <end position="198"/>
    </location>
</feature>
<proteinExistence type="predicted"/>
<feature type="transmembrane region" description="Helical" evidence="1">
    <location>
        <begin position="334"/>
        <end position="355"/>
    </location>
</feature>
<feature type="transmembrane region" description="Helical" evidence="1">
    <location>
        <begin position="210"/>
        <end position="229"/>
    </location>
</feature>
<accession>A0A7I7T0F2</accession>
<dbReference type="KEGG" id="mhev:MHEL_10100"/>
<keyword evidence="3" id="KW-1185">Reference proteome</keyword>
<organism evidence="2 3">
    <name type="scientific">Mycolicibacterium helvum</name>
    <dbReference type="NCBI Taxonomy" id="1534349"/>
    <lineage>
        <taxon>Bacteria</taxon>
        <taxon>Bacillati</taxon>
        <taxon>Actinomycetota</taxon>
        <taxon>Actinomycetes</taxon>
        <taxon>Mycobacteriales</taxon>
        <taxon>Mycobacteriaceae</taxon>
        <taxon>Mycolicibacterium</taxon>
    </lineage>
</organism>
<dbReference type="Proteomes" id="UP000467148">
    <property type="component" value="Chromosome"/>
</dbReference>
<feature type="transmembrane region" description="Helical" evidence="1">
    <location>
        <begin position="142"/>
        <end position="163"/>
    </location>
</feature>
<gene>
    <name evidence="2" type="ORF">MHEL_10100</name>
</gene>
<feature type="transmembrane region" description="Helical" evidence="1">
    <location>
        <begin position="79"/>
        <end position="99"/>
    </location>
</feature>
<dbReference type="EMBL" id="AP022596">
    <property type="protein sequence ID" value="BBY62767.1"/>
    <property type="molecule type" value="Genomic_DNA"/>
</dbReference>
<evidence type="ECO:0000313" key="3">
    <source>
        <dbReference type="Proteomes" id="UP000467148"/>
    </source>
</evidence>
<feature type="transmembrane region" description="Helical" evidence="1">
    <location>
        <begin position="111"/>
        <end position="130"/>
    </location>
</feature>
<keyword evidence="1" id="KW-1133">Transmembrane helix</keyword>
<evidence type="ECO:0000313" key="2">
    <source>
        <dbReference type="EMBL" id="BBY62767.1"/>
    </source>
</evidence>
<protein>
    <submittedName>
        <fullName evidence="2">Integral membrane protein</fullName>
    </submittedName>
</protein>
<keyword evidence="1" id="KW-0472">Membrane</keyword>
<feature type="transmembrane region" description="Helical" evidence="1">
    <location>
        <begin position="275"/>
        <end position="306"/>
    </location>
</feature>
<reference evidence="2 3" key="1">
    <citation type="journal article" date="2019" name="Emerg. Microbes Infect.">
        <title>Comprehensive subspecies identification of 175 nontuberculous mycobacteria species based on 7547 genomic profiles.</title>
        <authorList>
            <person name="Matsumoto Y."/>
            <person name="Kinjo T."/>
            <person name="Motooka D."/>
            <person name="Nabeya D."/>
            <person name="Jung N."/>
            <person name="Uechi K."/>
            <person name="Horii T."/>
            <person name="Iida T."/>
            <person name="Fujita J."/>
            <person name="Nakamura S."/>
        </authorList>
    </citation>
    <scope>NUCLEOTIDE SEQUENCE [LARGE SCALE GENOMIC DNA]</scope>
    <source>
        <strain evidence="2 3">JCM 30396</strain>
    </source>
</reference>
<evidence type="ECO:0000256" key="1">
    <source>
        <dbReference type="SAM" id="Phobius"/>
    </source>
</evidence>
<feature type="transmembrane region" description="Helical" evidence="1">
    <location>
        <begin position="45"/>
        <end position="67"/>
    </location>
</feature>
<keyword evidence="1" id="KW-0812">Transmembrane</keyword>